<dbReference type="InterPro" id="IPR013783">
    <property type="entry name" value="Ig-like_fold"/>
</dbReference>
<dbReference type="InterPro" id="IPR006103">
    <property type="entry name" value="Glyco_hydro_2_cat"/>
</dbReference>
<dbReference type="InterPro" id="IPR006104">
    <property type="entry name" value="Glyco_hydro_2_N"/>
</dbReference>
<protein>
    <submittedName>
        <fullName evidence="7">Glycoside hydrolase family 2 sugar binding protein</fullName>
    </submittedName>
</protein>
<sequence length="586" mass="67762">MDIPRSEHPRPDFYRPQWQNLNGVWEFEFHGTYPLGELDVKRHPKFSREIIVPFPYQSTLSGIGNPGIFPCIWYRRYFDLPETWEQQRVILHFGAVDYQAWVWLNGRLLGTHRGGHVPFSFDTTDFLKPKTNELVVKVFDPLDIDQPRGKQSWGDPTVCWYTQTTGIWQTVWLEAVPENYLQSCRILSDLDDGSVTIFVRPTAPCPHLTIQAEALYEGKSIGTIRRQATYPLTQLRITLEDVFPWTPETPNLYDLKLSLCEGDTVVDSVTTYFGMRKVSLSRASVLLNNTPYYQRLVLDQGFWPDGLYTAPTDEVLKADIEWAKKMGFNGCRKHQKVEDPRFLYWADKLGFLVWGEFPANYEHSLNGEAKLLPEWQAAMERDINHACIIAWTPFNESWGLKEVRQNPDTQRWLKDVVQMTRLIDPTRLVIDNDGWEHVESDIYGYHDYTPGEAIVKNCRDLLARARQEPDAGQAKPNSGREMMAEGVKMPNMPIMNTEFGGIGFVAGETHTDAWGYANLPETTKAFQQRYEATFDAIFRLSELCGYVYTQLTDVEQEINGLLTAEREPKFDVDWLKRVNEGYPQKR</sequence>
<dbReference type="STRING" id="1499967.U27_00218"/>
<feature type="domain" description="Glycoside hydrolase family 2 catalytic" evidence="5">
    <location>
        <begin position="314"/>
        <end position="578"/>
    </location>
</feature>
<dbReference type="InterPro" id="IPR006102">
    <property type="entry name" value="Ig-like_GH2"/>
</dbReference>
<dbReference type="SUPFAM" id="SSF49785">
    <property type="entry name" value="Galactose-binding domain-like"/>
    <property type="match status" value="1"/>
</dbReference>
<dbReference type="GO" id="GO:0005975">
    <property type="term" value="P:carbohydrate metabolic process"/>
    <property type="evidence" value="ECO:0007669"/>
    <property type="project" value="InterPro"/>
</dbReference>
<keyword evidence="3" id="KW-0326">Glycosidase</keyword>
<dbReference type="PANTHER" id="PTHR42732">
    <property type="entry name" value="BETA-GALACTOSIDASE"/>
    <property type="match status" value="1"/>
</dbReference>
<dbReference type="InterPro" id="IPR008979">
    <property type="entry name" value="Galactose-bd-like_sf"/>
</dbReference>
<feature type="domain" description="Glycosyl hydrolases family 2 sugar binding" evidence="6">
    <location>
        <begin position="51"/>
        <end position="140"/>
    </location>
</feature>
<evidence type="ECO:0000259" key="6">
    <source>
        <dbReference type="Pfam" id="PF02837"/>
    </source>
</evidence>
<feature type="domain" description="Glycoside hydrolase family 2 immunoglobulin-like beta-sandwich" evidence="4">
    <location>
        <begin position="231"/>
        <end position="276"/>
    </location>
</feature>
<dbReference type="Pfam" id="PF02836">
    <property type="entry name" value="Glyco_hydro_2_C"/>
    <property type="match status" value="1"/>
</dbReference>
<evidence type="ECO:0000313" key="8">
    <source>
        <dbReference type="Proteomes" id="UP000030661"/>
    </source>
</evidence>
<dbReference type="EMBL" id="DF820472">
    <property type="protein sequence ID" value="GAK60327.1"/>
    <property type="molecule type" value="Genomic_DNA"/>
</dbReference>
<dbReference type="eggNOG" id="COG3250">
    <property type="taxonomic scope" value="Bacteria"/>
</dbReference>
<dbReference type="Pfam" id="PF02837">
    <property type="entry name" value="Glyco_hydro_2_N"/>
    <property type="match status" value="1"/>
</dbReference>
<dbReference type="GO" id="GO:0004553">
    <property type="term" value="F:hydrolase activity, hydrolyzing O-glycosyl compounds"/>
    <property type="evidence" value="ECO:0007669"/>
    <property type="project" value="InterPro"/>
</dbReference>
<reference evidence="7" key="1">
    <citation type="journal article" date="2015" name="PeerJ">
        <title>First genomic representation of candidate bacterial phylum KSB3 points to enhanced environmental sensing as a trigger of wastewater bulking.</title>
        <authorList>
            <person name="Sekiguchi Y."/>
            <person name="Ohashi A."/>
            <person name="Parks D.H."/>
            <person name="Yamauchi T."/>
            <person name="Tyson G.W."/>
            <person name="Hugenholtz P."/>
        </authorList>
    </citation>
    <scope>NUCLEOTIDE SEQUENCE [LARGE SCALE GENOMIC DNA]</scope>
</reference>
<dbReference type="Proteomes" id="UP000030661">
    <property type="component" value="Unassembled WGS sequence"/>
</dbReference>
<dbReference type="AlphaFoldDB" id="A0A081C6X2"/>
<dbReference type="SUPFAM" id="SSF51445">
    <property type="entry name" value="(Trans)glycosidases"/>
    <property type="match status" value="1"/>
</dbReference>
<dbReference type="Gene3D" id="3.20.20.80">
    <property type="entry name" value="Glycosidases"/>
    <property type="match status" value="1"/>
</dbReference>
<organism evidence="7">
    <name type="scientific">Vecturithrix granuli</name>
    <dbReference type="NCBI Taxonomy" id="1499967"/>
    <lineage>
        <taxon>Bacteria</taxon>
        <taxon>Candidatus Moduliflexota</taxon>
        <taxon>Candidatus Vecturitrichia</taxon>
        <taxon>Candidatus Vecturitrichales</taxon>
        <taxon>Candidatus Vecturitrichaceae</taxon>
        <taxon>Candidatus Vecturithrix</taxon>
    </lineage>
</organism>
<dbReference type="SUPFAM" id="SSF49303">
    <property type="entry name" value="beta-Galactosidase/glucuronidase domain"/>
    <property type="match status" value="1"/>
</dbReference>
<accession>A0A081C6X2</accession>
<evidence type="ECO:0000256" key="3">
    <source>
        <dbReference type="ARBA" id="ARBA00023295"/>
    </source>
</evidence>
<comment type="similarity">
    <text evidence="1">Belongs to the glycosyl hydrolase 2 family.</text>
</comment>
<name>A0A081C6X2_VECG1</name>
<dbReference type="Pfam" id="PF00703">
    <property type="entry name" value="Glyco_hydro_2"/>
    <property type="match status" value="1"/>
</dbReference>
<evidence type="ECO:0000259" key="5">
    <source>
        <dbReference type="Pfam" id="PF02836"/>
    </source>
</evidence>
<dbReference type="HOGENOM" id="CLU_009935_2_1_0"/>
<dbReference type="InterPro" id="IPR051913">
    <property type="entry name" value="GH2_Domain-Containing"/>
</dbReference>
<evidence type="ECO:0000313" key="7">
    <source>
        <dbReference type="EMBL" id="GAK60327.1"/>
    </source>
</evidence>
<evidence type="ECO:0000256" key="1">
    <source>
        <dbReference type="ARBA" id="ARBA00007401"/>
    </source>
</evidence>
<dbReference type="PANTHER" id="PTHR42732:SF3">
    <property type="entry name" value="HYDROLASE"/>
    <property type="match status" value="1"/>
</dbReference>
<evidence type="ECO:0000256" key="2">
    <source>
        <dbReference type="ARBA" id="ARBA00022801"/>
    </source>
</evidence>
<dbReference type="Gene3D" id="2.60.40.10">
    <property type="entry name" value="Immunoglobulins"/>
    <property type="match status" value="1"/>
</dbReference>
<dbReference type="Gene3D" id="2.60.120.260">
    <property type="entry name" value="Galactose-binding domain-like"/>
    <property type="match status" value="1"/>
</dbReference>
<keyword evidence="2 7" id="KW-0378">Hydrolase</keyword>
<dbReference type="InterPro" id="IPR036156">
    <property type="entry name" value="Beta-gal/glucu_dom_sf"/>
</dbReference>
<proteinExistence type="inferred from homology"/>
<evidence type="ECO:0000259" key="4">
    <source>
        <dbReference type="Pfam" id="PF00703"/>
    </source>
</evidence>
<keyword evidence="8" id="KW-1185">Reference proteome</keyword>
<gene>
    <name evidence="7" type="ORF">U27_00218</name>
</gene>
<dbReference type="InterPro" id="IPR017853">
    <property type="entry name" value="GH"/>
</dbReference>